<dbReference type="EMBL" id="POUD01000115">
    <property type="protein sequence ID" value="PZG15000.1"/>
    <property type="molecule type" value="Genomic_DNA"/>
</dbReference>
<feature type="compositionally biased region" description="Polar residues" evidence="1">
    <location>
        <begin position="199"/>
        <end position="214"/>
    </location>
</feature>
<dbReference type="Proteomes" id="UP000249304">
    <property type="component" value="Unassembled WGS sequence"/>
</dbReference>
<accession>A0A2W2EN38</accession>
<sequence>MSSWATTRRRHRAETIESQFARFAAWCRSTASCALHGRDVGGVWRGLVAAEDRSAIPAKGLRVAYSGFDIKVAAVPDVISPGAAPDLPNWQRVARAIAQAEAGDAAGFAVHVRETAKSLKVPSFRGMNVTHCADGLGFTGYEEYRKAKELGERLSPNFAGNELWHPLGCVGWRHPSRTPRARCRRTGCRPSRARERGATTPTSRPSWTASRARP</sequence>
<organism evidence="2 3">
    <name type="scientific">Nonomuraea aridisoli</name>
    <dbReference type="NCBI Taxonomy" id="2070368"/>
    <lineage>
        <taxon>Bacteria</taxon>
        <taxon>Bacillati</taxon>
        <taxon>Actinomycetota</taxon>
        <taxon>Actinomycetes</taxon>
        <taxon>Streptosporangiales</taxon>
        <taxon>Streptosporangiaceae</taxon>
        <taxon>Nonomuraea</taxon>
    </lineage>
</organism>
<keyword evidence="3" id="KW-1185">Reference proteome</keyword>
<comment type="caution">
    <text evidence="2">The sequence shown here is derived from an EMBL/GenBank/DDBJ whole genome shotgun (WGS) entry which is preliminary data.</text>
</comment>
<feature type="region of interest" description="Disordered" evidence="1">
    <location>
        <begin position="177"/>
        <end position="214"/>
    </location>
</feature>
<proteinExistence type="predicted"/>
<protein>
    <submittedName>
        <fullName evidence="2">Uncharacterized protein</fullName>
    </submittedName>
</protein>
<dbReference type="AlphaFoldDB" id="A0A2W2EN38"/>
<evidence type="ECO:0000313" key="2">
    <source>
        <dbReference type="EMBL" id="PZG15000.1"/>
    </source>
</evidence>
<feature type="compositionally biased region" description="Basic residues" evidence="1">
    <location>
        <begin position="177"/>
        <end position="187"/>
    </location>
</feature>
<dbReference type="OrthoDB" id="4006962at2"/>
<dbReference type="RefSeq" id="WP_111181494.1">
    <property type="nucleotide sequence ID" value="NZ_POUD01000115.1"/>
</dbReference>
<reference evidence="2 3" key="1">
    <citation type="submission" date="2018-01" db="EMBL/GenBank/DDBJ databases">
        <title>Draft genome sequence of Nonomuraea sp. KC333.</title>
        <authorList>
            <person name="Sahin N."/>
            <person name="Saygin H."/>
            <person name="Ay H."/>
        </authorList>
    </citation>
    <scope>NUCLEOTIDE SEQUENCE [LARGE SCALE GENOMIC DNA]</scope>
    <source>
        <strain evidence="2 3">KC333</strain>
    </source>
</reference>
<evidence type="ECO:0000313" key="3">
    <source>
        <dbReference type="Proteomes" id="UP000249304"/>
    </source>
</evidence>
<name>A0A2W2EN38_9ACTN</name>
<evidence type="ECO:0000256" key="1">
    <source>
        <dbReference type="SAM" id="MobiDB-lite"/>
    </source>
</evidence>
<gene>
    <name evidence="2" type="ORF">C1J01_25395</name>
</gene>